<proteinExistence type="predicted"/>
<dbReference type="EMBL" id="CP001750">
    <property type="protein sequence ID" value="ADB09258.1"/>
    <property type="molecule type" value="Genomic_DNA"/>
</dbReference>
<dbReference type="Proteomes" id="UP000008693">
    <property type="component" value="Chromosome"/>
</dbReference>
<keyword evidence="2" id="KW-1185">Reference proteome</keyword>
<dbReference type="HOGENOM" id="CLU_2033559_0_0_11"/>
<gene>
    <name evidence="1" type="ordered locus">BDP_0591</name>
</gene>
<reference evidence="1 2" key="1">
    <citation type="journal article" date="2009" name="PLoS Genet.">
        <title>The Bifidobacterium dentium Bd1 genome sequence reflects its genetic adaptation to the human oral cavity.</title>
        <authorList>
            <person name="Ventura M."/>
            <person name="Turroni F."/>
            <person name="Zomer A."/>
            <person name="Foroni E."/>
            <person name="Giubellini V."/>
            <person name="Bottacini F."/>
            <person name="Canchaya C."/>
            <person name="Claesson M.J."/>
            <person name="He F."/>
            <person name="Mantzourani M."/>
            <person name="Mulas L."/>
            <person name="Ferrarini A."/>
            <person name="Gao B."/>
            <person name="Delledonne M."/>
            <person name="Henrissat B."/>
            <person name="Coutinho P."/>
            <person name="Oggioni M."/>
            <person name="Gupta R.S."/>
            <person name="Zhang Z."/>
            <person name="Beighton D."/>
            <person name="Fitzgerald G.F."/>
            <person name="O'Toole P.W."/>
            <person name="van Sinderen D."/>
        </authorList>
    </citation>
    <scope>NUCLEOTIDE SEQUENCE [LARGE SCALE GENOMIC DNA]</scope>
    <source>
        <strain evidence="2">ATCC 27534 / DSM 20436 / JCM 1195 / Bd1</strain>
    </source>
</reference>
<organism evidence="1 2">
    <name type="scientific">Bifidobacterium dentium (strain ATCC 27534 / DSM 20436 / JCM 1195 / Bd1)</name>
    <dbReference type="NCBI Taxonomy" id="401473"/>
    <lineage>
        <taxon>Bacteria</taxon>
        <taxon>Bacillati</taxon>
        <taxon>Actinomycetota</taxon>
        <taxon>Actinomycetes</taxon>
        <taxon>Bifidobacteriales</taxon>
        <taxon>Bifidobacteriaceae</taxon>
        <taxon>Bifidobacterium</taxon>
    </lineage>
</organism>
<accession>D2Q8X2</accession>
<evidence type="ECO:0000313" key="1">
    <source>
        <dbReference type="EMBL" id="ADB09258.1"/>
    </source>
</evidence>
<sequence>MLDDLVSSVSTDSALVHPQPGKVAIYVEPPYVEYPTWDGVPDITWTLDLVAGTPATQATALDDIIDAIDRLAAKGLNVNKAQPVGWNLAGAGTLAAYQVTLNPLEIIETEE</sequence>
<evidence type="ECO:0000313" key="2">
    <source>
        <dbReference type="Proteomes" id="UP000008693"/>
    </source>
</evidence>
<protein>
    <submittedName>
        <fullName evidence="1">Uncharacterized protein</fullName>
    </submittedName>
</protein>
<dbReference type="eggNOG" id="ENOG5031QXV">
    <property type="taxonomic scope" value="Bacteria"/>
</dbReference>
<dbReference type="KEGG" id="bde:BDP_0591"/>
<dbReference type="STRING" id="401473.BDP_0591"/>
<dbReference type="AlphaFoldDB" id="D2Q8X2"/>
<name>D2Q8X2_BIFDB</name>